<dbReference type="Proteomes" id="UP000595197">
    <property type="component" value="Chromosome"/>
</dbReference>
<dbReference type="RefSeq" id="WP_201076629.1">
    <property type="nucleotide sequence ID" value="NZ_CP067420.1"/>
</dbReference>
<protein>
    <recommendedName>
        <fullName evidence="3">KTSC domain-containing protein</fullName>
    </recommendedName>
</protein>
<evidence type="ECO:0000313" key="2">
    <source>
        <dbReference type="Proteomes" id="UP000595197"/>
    </source>
</evidence>
<sequence length="79" mass="8456">MTLAAPVPELSIVRVFDQQGTTVHIHGNGEAYAVEFSDPPRVDTVMAREIQAVVWVPPDDAGSVGFGVSGGDFDDRSDR</sequence>
<name>A0ABX7B988_9PROT</name>
<keyword evidence="2" id="KW-1185">Reference proteome</keyword>
<proteinExistence type="predicted"/>
<reference evidence="1" key="1">
    <citation type="submission" date="2021-02" db="EMBL/GenBank/DDBJ databases">
        <title>Skermanella TT6 skin isolate.</title>
        <authorList>
            <person name="Lee K."/>
            <person name="Ganzorig M."/>
        </authorList>
    </citation>
    <scope>NUCLEOTIDE SEQUENCE</scope>
    <source>
        <strain evidence="1">TT6</strain>
    </source>
</reference>
<accession>A0ABX7B988</accession>
<dbReference type="EMBL" id="CP067420">
    <property type="protein sequence ID" value="QQP89868.1"/>
    <property type="molecule type" value="Genomic_DNA"/>
</dbReference>
<evidence type="ECO:0000313" key="1">
    <source>
        <dbReference type="EMBL" id="QQP89868.1"/>
    </source>
</evidence>
<gene>
    <name evidence="1" type="ORF">IGS68_00880</name>
</gene>
<organism evidence="1 2">
    <name type="scientific">Skermanella cutis</name>
    <dbReference type="NCBI Taxonomy" id="2775420"/>
    <lineage>
        <taxon>Bacteria</taxon>
        <taxon>Pseudomonadati</taxon>
        <taxon>Pseudomonadota</taxon>
        <taxon>Alphaproteobacteria</taxon>
        <taxon>Rhodospirillales</taxon>
        <taxon>Azospirillaceae</taxon>
        <taxon>Skermanella</taxon>
    </lineage>
</organism>
<evidence type="ECO:0008006" key="3">
    <source>
        <dbReference type="Google" id="ProtNLM"/>
    </source>
</evidence>